<evidence type="ECO:0000256" key="1">
    <source>
        <dbReference type="ARBA" id="ARBA00006515"/>
    </source>
</evidence>
<evidence type="ECO:0000256" key="2">
    <source>
        <dbReference type="ARBA" id="ARBA00022857"/>
    </source>
</evidence>
<evidence type="ECO:0000313" key="5">
    <source>
        <dbReference type="EMBL" id="KJE76722.1"/>
    </source>
</evidence>
<keyword evidence="3 5" id="KW-0560">Oxidoreductase</keyword>
<evidence type="ECO:0000259" key="4">
    <source>
        <dbReference type="Pfam" id="PF00248"/>
    </source>
</evidence>
<dbReference type="AlphaFoldDB" id="A0A0D8FWV0"/>
<name>A0A0D8FWV0_9ACTN</name>
<gene>
    <name evidence="5" type="primary">gpr1</name>
    <name evidence="5" type="ORF">FEAC_15090</name>
</gene>
<protein>
    <submittedName>
        <fullName evidence="5">L-glyceraldehyde 3-phosphate reductase</fullName>
        <ecNumber evidence="5">1.1.1.-</ecNumber>
    </submittedName>
</protein>
<accession>A0A0D8FWV0</accession>
<dbReference type="PATRIC" id="fig|1121877.4.peg.1669"/>
<dbReference type="SUPFAM" id="SSF51430">
    <property type="entry name" value="NAD(P)-linked oxidoreductase"/>
    <property type="match status" value="1"/>
</dbReference>
<dbReference type="OrthoDB" id="9768793at2"/>
<organism evidence="5 6">
    <name type="scientific">Ferrimicrobium acidiphilum DSM 19497</name>
    <dbReference type="NCBI Taxonomy" id="1121877"/>
    <lineage>
        <taxon>Bacteria</taxon>
        <taxon>Bacillati</taxon>
        <taxon>Actinomycetota</taxon>
        <taxon>Acidimicrobiia</taxon>
        <taxon>Acidimicrobiales</taxon>
        <taxon>Acidimicrobiaceae</taxon>
        <taxon>Ferrimicrobium</taxon>
    </lineage>
</organism>
<comment type="caution">
    <text evidence="5">The sequence shown here is derived from an EMBL/GenBank/DDBJ whole genome shotgun (WGS) entry which is preliminary data.</text>
</comment>
<reference evidence="5 6" key="1">
    <citation type="submission" date="2015-01" db="EMBL/GenBank/DDBJ databases">
        <title>Draft genome of the acidophilic iron oxidizer Ferrimicrobium acidiphilum strain T23.</title>
        <authorList>
            <person name="Poehlein A."/>
            <person name="Eisen S."/>
            <person name="Schloemann M."/>
            <person name="Johnson B.D."/>
            <person name="Daniel R."/>
            <person name="Muehling M."/>
        </authorList>
    </citation>
    <scope>NUCLEOTIDE SEQUENCE [LARGE SCALE GENOMIC DNA]</scope>
    <source>
        <strain evidence="5 6">T23</strain>
    </source>
</reference>
<dbReference type="InterPro" id="IPR023210">
    <property type="entry name" value="NADP_OxRdtase_dom"/>
</dbReference>
<dbReference type="Proteomes" id="UP000032336">
    <property type="component" value="Unassembled WGS sequence"/>
</dbReference>
<dbReference type="GO" id="GO:0016491">
    <property type="term" value="F:oxidoreductase activity"/>
    <property type="evidence" value="ECO:0007669"/>
    <property type="project" value="UniProtKB-KW"/>
</dbReference>
<dbReference type="EC" id="1.1.1.-" evidence="5"/>
<dbReference type="eggNOG" id="COG0667">
    <property type="taxonomic scope" value="Bacteria"/>
</dbReference>
<dbReference type="GeneID" id="78372695"/>
<dbReference type="PRINTS" id="PR01577">
    <property type="entry name" value="KCNABCHANNEL"/>
</dbReference>
<evidence type="ECO:0000313" key="6">
    <source>
        <dbReference type="Proteomes" id="UP000032336"/>
    </source>
</evidence>
<dbReference type="InterPro" id="IPR005399">
    <property type="entry name" value="K_chnl_volt-dep_bsu_KCNAB-rel"/>
</dbReference>
<evidence type="ECO:0000256" key="3">
    <source>
        <dbReference type="ARBA" id="ARBA00023002"/>
    </source>
</evidence>
<keyword evidence="2" id="KW-0521">NADP</keyword>
<dbReference type="EMBL" id="JXUW01000012">
    <property type="protein sequence ID" value="KJE76722.1"/>
    <property type="molecule type" value="Genomic_DNA"/>
</dbReference>
<sequence>MNYRRLGRAGIKVSELSFGSWVTFGPQIGVGEATEILGYAYEQGVNFFDNAEAYSSGESERIMGAAIAQLGWPRHSYLVSSKFYWGIHDTVNARFTLNRKYLIEAVNASLERFGLDHLDLIYCHRPDAETPIEETVYTMHELVAEHKAHYWGTSEWSADEIRAAIAVAREHHLHAPVVEQPEYNMLTRAKVEVEYKRLLDEEGIGLTTWSPLASGLLTGKYANGIPAGSRASLPGYEWLKEMLTDPKAASIVKQLEPIAKQLDLTMGQLAIGWCLANPQVSTVILGASNRAQLEENLGAQAAHERLTPEIQDNIRKILEAK</sequence>
<keyword evidence="6" id="KW-1185">Reference proteome</keyword>
<comment type="similarity">
    <text evidence="1">Belongs to the shaker potassium channel beta subunit family.</text>
</comment>
<dbReference type="InterPro" id="IPR036812">
    <property type="entry name" value="NAD(P)_OxRdtase_dom_sf"/>
</dbReference>
<dbReference type="Pfam" id="PF00248">
    <property type="entry name" value="Aldo_ket_red"/>
    <property type="match status" value="1"/>
</dbReference>
<dbReference type="PANTHER" id="PTHR43150">
    <property type="entry name" value="HYPERKINETIC, ISOFORM M"/>
    <property type="match status" value="1"/>
</dbReference>
<proteinExistence type="inferred from homology"/>
<dbReference type="PANTHER" id="PTHR43150:SF2">
    <property type="entry name" value="HYPERKINETIC, ISOFORM M"/>
    <property type="match status" value="1"/>
</dbReference>
<dbReference type="RefSeq" id="WP_035389157.1">
    <property type="nucleotide sequence ID" value="NZ_JQKF01000010.1"/>
</dbReference>
<dbReference type="Gene3D" id="3.20.20.100">
    <property type="entry name" value="NADP-dependent oxidoreductase domain"/>
    <property type="match status" value="1"/>
</dbReference>
<feature type="domain" description="NADP-dependent oxidoreductase" evidence="4">
    <location>
        <begin position="16"/>
        <end position="317"/>
    </location>
</feature>